<organism evidence="11 12">
    <name type="scientific">Natronospira elongata</name>
    <dbReference type="NCBI Taxonomy" id="3110268"/>
    <lineage>
        <taxon>Bacteria</taxon>
        <taxon>Pseudomonadati</taxon>
        <taxon>Pseudomonadota</taxon>
        <taxon>Gammaproteobacteria</taxon>
        <taxon>Natronospirales</taxon>
        <taxon>Natronospiraceae</taxon>
        <taxon>Natronospira</taxon>
    </lineage>
</organism>
<dbReference type="InterPro" id="IPR034005">
    <property type="entry name" value="M3A_DCP"/>
</dbReference>
<feature type="domain" description="Peptidase M3A/M3B catalytic" evidence="10">
    <location>
        <begin position="271"/>
        <end position="718"/>
    </location>
</feature>
<keyword evidence="12" id="KW-1185">Reference proteome</keyword>
<evidence type="ECO:0000256" key="3">
    <source>
        <dbReference type="ARBA" id="ARBA00022723"/>
    </source>
</evidence>
<dbReference type="CDD" id="cd06456">
    <property type="entry name" value="M3A_DCP"/>
    <property type="match status" value="1"/>
</dbReference>
<dbReference type="PROSITE" id="PS51257">
    <property type="entry name" value="PROKAR_LIPOPROTEIN"/>
    <property type="match status" value="1"/>
</dbReference>
<dbReference type="InterPro" id="IPR024077">
    <property type="entry name" value="Neurolysin/TOP_dom2"/>
</dbReference>
<comment type="caution">
    <text evidence="11">The sequence shown here is derived from an EMBL/GenBank/DDBJ whole genome shotgun (WGS) entry which is preliminary data.</text>
</comment>
<evidence type="ECO:0000256" key="9">
    <source>
        <dbReference type="SAM" id="SignalP"/>
    </source>
</evidence>
<comment type="similarity">
    <text evidence="1 7">Belongs to the peptidase M3 family.</text>
</comment>
<dbReference type="GO" id="GO:0004222">
    <property type="term" value="F:metalloendopeptidase activity"/>
    <property type="evidence" value="ECO:0007669"/>
    <property type="project" value="InterPro"/>
</dbReference>
<feature type="region of interest" description="Disordered" evidence="8">
    <location>
        <begin position="19"/>
        <end position="42"/>
    </location>
</feature>
<dbReference type="InterPro" id="IPR024079">
    <property type="entry name" value="MetalloPept_cat_dom_sf"/>
</dbReference>
<keyword evidence="2 7" id="KW-0645">Protease</keyword>
<feature type="chain" id="PRO_5042843871" evidence="9">
    <location>
        <begin position="18"/>
        <end position="722"/>
    </location>
</feature>
<feature type="signal peptide" evidence="9">
    <location>
        <begin position="1"/>
        <end position="17"/>
    </location>
</feature>
<gene>
    <name evidence="11" type="ORF">VCB98_03780</name>
</gene>
<evidence type="ECO:0000256" key="1">
    <source>
        <dbReference type="ARBA" id="ARBA00006040"/>
    </source>
</evidence>
<dbReference type="InterPro" id="IPR024080">
    <property type="entry name" value="Neurolysin/TOP_N"/>
</dbReference>
<dbReference type="RefSeq" id="WP_346050566.1">
    <property type="nucleotide sequence ID" value="NZ_JAYGII010000005.1"/>
</dbReference>
<evidence type="ECO:0000256" key="7">
    <source>
        <dbReference type="RuleBase" id="RU003435"/>
    </source>
</evidence>
<dbReference type="Gene3D" id="3.40.390.10">
    <property type="entry name" value="Collagenase (Catalytic Domain)"/>
    <property type="match status" value="1"/>
</dbReference>
<dbReference type="PANTHER" id="PTHR43660">
    <property type="entry name" value="DIPEPTIDYL CARBOXYPEPTIDASE"/>
    <property type="match status" value="1"/>
</dbReference>
<dbReference type="Pfam" id="PF01432">
    <property type="entry name" value="Peptidase_M3"/>
    <property type="match status" value="1"/>
</dbReference>
<proteinExistence type="inferred from homology"/>
<keyword evidence="6 7" id="KW-0482">Metalloprotease</keyword>
<dbReference type="PANTHER" id="PTHR43660:SF1">
    <property type="entry name" value="DIPEPTIDYL CARBOXYPEPTIDASE"/>
    <property type="match status" value="1"/>
</dbReference>
<dbReference type="InterPro" id="IPR001567">
    <property type="entry name" value="Pept_M3A_M3B_dom"/>
</dbReference>
<dbReference type="SUPFAM" id="SSF55486">
    <property type="entry name" value="Metalloproteases ('zincins'), catalytic domain"/>
    <property type="match status" value="1"/>
</dbReference>
<dbReference type="Gene3D" id="1.20.1050.40">
    <property type="entry name" value="Endopeptidase. Chain P, domain 1"/>
    <property type="match status" value="1"/>
</dbReference>
<dbReference type="AlphaFoldDB" id="A0AAP6JDJ3"/>
<dbReference type="FunFam" id="3.40.390.10:FF:000009">
    <property type="entry name" value="Oligopeptidase A"/>
    <property type="match status" value="1"/>
</dbReference>
<dbReference type="InterPro" id="IPR045090">
    <property type="entry name" value="Pept_M3A_M3B"/>
</dbReference>
<evidence type="ECO:0000313" key="12">
    <source>
        <dbReference type="Proteomes" id="UP001302316"/>
    </source>
</evidence>
<keyword evidence="5 7" id="KW-0862">Zinc</keyword>
<keyword evidence="4 7" id="KW-0378">Hydrolase</keyword>
<protein>
    <submittedName>
        <fullName evidence="11">M3 family metallopeptidase</fullName>
        <ecNumber evidence="11">3.4.24.-</ecNumber>
    </submittedName>
</protein>
<evidence type="ECO:0000256" key="5">
    <source>
        <dbReference type="ARBA" id="ARBA00022833"/>
    </source>
</evidence>
<evidence type="ECO:0000256" key="4">
    <source>
        <dbReference type="ARBA" id="ARBA00022801"/>
    </source>
</evidence>
<sequence length="722" mass="82121">MKSRLILGLSALPLALAACGDSPDTERDRSEAPAAEEAADERNPLLVASDLPYGAPAFDRIRAEHFPEAIEKAMAEHMAEVEAIADNPEAPSFENTIVEMERSGQLLARVMRVFSALAGAHTNEELQGVQREFSPKLSAHQDAINLNAALFERVDSLYQEREELDLDPESKRLLERYHTDFVRAGARLSESEQDRLREINTRLAELGTEFSQKVLAEVNDSAVVVEDRDKLDGLSDSQIRRAAEEAEDRGLEGKYVITLLNTSGQPPLSRLTNRDLRERVHTASLNRGSRGNEHDTREIVVETVKLRGERARMLGYDTHADYILEEQTASDLQTVNDLHDDINPIAMRNARQEADDIQAIIDETEDEPFELASWDWAFYAEKVRQERYAFDESDVRPYFEFESVMENGVFYSAEKLFGITFEERHDIPVYHDTVRVYEVFEEDGTPLGLMYSDMYSRGSKRGGAWMNSYQIQSELLGGQPIVGIHLNISHPGEGEPTLLTWDETTTLFHEFGHAIHGLFSDVRYPRFSGTSVPRDFVEYPSQVYEMWASWPEVLANYARHYETGEQIPEELLERVLEAQQFNQGFRTAEYMAASTIDQAWHQLQPEDVPPAEEAMDFEARVLAEHDMDFAPVPPRYRTPYFSHMMGGYSAGYYSYIWSEVLDADSVLWFEENGGLTRENGEHFRSTILSSGGTMDAMDLYMEFAGREPKIEALLERRGLLDD</sequence>
<dbReference type="EC" id="3.4.24.-" evidence="11"/>
<evidence type="ECO:0000256" key="2">
    <source>
        <dbReference type="ARBA" id="ARBA00022670"/>
    </source>
</evidence>
<dbReference type="EMBL" id="JAYGII010000005">
    <property type="protein sequence ID" value="MEA5444935.1"/>
    <property type="molecule type" value="Genomic_DNA"/>
</dbReference>
<dbReference type="GO" id="GO:0006508">
    <property type="term" value="P:proteolysis"/>
    <property type="evidence" value="ECO:0007669"/>
    <property type="project" value="UniProtKB-KW"/>
</dbReference>
<accession>A0AAP6JDJ3</accession>
<dbReference type="Proteomes" id="UP001302316">
    <property type="component" value="Unassembled WGS sequence"/>
</dbReference>
<evidence type="ECO:0000313" key="11">
    <source>
        <dbReference type="EMBL" id="MEA5444935.1"/>
    </source>
</evidence>
<dbReference type="GO" id="GO:0046872">
    <property type="term" value="F:metal ion binding"/>
    <property type="evidence" value="ECO:0007669"/>
    <property type="project" value="UniProtKB-UniRule"/>
</dbReference>
<evidence type="ECO:0000259" key="10">
    <source>
        <dbReference type="Pfam" id="PF01432"/>
    </source>
</evidence>
<evidence type="ECO:0000256" key="8">
    <source>
        <dbReference type="SAM" id="MobiDB-lite"/>
    </source>
</evidence>
<comment type="cofactor">
    <cofactor evidence="7">
        <name>Zn(2+)</name>
        <dbReference type="ChEBI" id="CHEBI:29105"/>
    </cofactor>
    <text evidence="7">Binds 1 zinc ion.</text>
</comment>
<reference evidence="11 12" key="1">
    <citation type="submission" date="2023-12" db="EMBL/GenBank/DDBJ databases">
        <title>Whole-genome sequencing of halo(alkali)philic microorganisms from hypersaline lakes.</title>
        <authorList>
            <person name="Sorokin D.Y."/>
            <person name="Merkel A.Y."/>
            <person name="Messina E."/>
            <person name="Yakimov M."/>
        </authorList>
    </citation>
    <scope>NUCLEOTIDE SEQUENCE [LARGE SCALE GENOMIC DNA]</scope>
    <source>
        <strain evidence="11 12">AB-CW1</strain>
    </source>
</reference>
<dbReference type="GO" id="GO:0004180">
    <property type="term" value="F:carboxypeptidase activity"/>
    <property type="evidence" value="ECO:0007669"/>
    <property type="project" value="TreeGrafter"/>
</dbReference>
<name>A0AAP6JDJ3_9GAMM</name>
<dbReference type="Gene3D" id="1.10.1370.10">
    <property type="entry name" value="Neurolysin, domain 3"/>
    <property type="match status" value="1"/>
</dbReference>
<dbReference type="GO" id="GO:0005829">
    <property type="term" value="C:cytosol"/>
    <property type="evidence" value="ECO:0007669"/>
    <property type="project" value="TreeGrafter"/>
</dbReference>
<evidence type="ECO:0000256" key="6">
    <source>
        <dbReference type="ARBA" id="ARBA00023049"/>
    </source>
</evidence>
<keyword evidence="3 7" id="KW-0479">Metal-binding</keyword>
<keyword evidence="9" id="KW-0732">Signal</keyword>